<evidence type="ECO:0000256" key="3">
    <source>
        <dbReference type="ARBA" id="ARBA00015140"/>
    </source>
</evidence>
<evidence type="ECO:0000256" key="6">
    <source>
        <dbReference type="RuleBase" id="RU367161"/>
    </source>
</evidence>
<dbReference type="Gene3D" id="1.20.58.2050">
    <property type="match status" value="1"/>
</dbReference>
<gene>
    <name evidence="9" type="primary">PSF3</name>
    <name evidence="9" type="ORF">ALECFALPRED_011013</name>
</gene>
<dbReference type="Proteomes" id="UP000664203">
    <property type="component" value="Unassembled WGS sequence"/>
</dbReference>
<comment type="function">
    <text evidence="6">The GINS complex plays an essential role in the initiation of DNA replication.</text>
</comment>
<feature type="domain" description="GINS subunit" evidence="7">
    <location>
        <begin position="76"/>
        <end position="175"/>
    </location>
</feature>
<feature type="domain" description="DNA replication complex GINS protein PSF3 N-terminal" evidence="8">
    <location>
        <begin position="5"/>
        <end position="57"/>
    </location>
</feature>
<dbReference type="SUPFAM" id="SSF160059">
    <property type="entry name" value="PriA/YqbF domain"/>
    <property type="match status" value="1"/>
</dbReference>
<dbReference type="PANTHER" id="PTHR22768">
    <property type="entry name" value="DNA REPLICATION COMPLEX GINS PROTEIN PSF3"/>
    <property type="match status" value="1"/>
</dbReference>
<keyword evidence="4 6" id="KW-0235">DNA replication</keyword>
<evidence type="ECO:0000313" key="9">
    <source>
        <dbReference type="EMBL" id="CAF9943307.1"/>
    </source>
</evidence>
<evidence type="ECO:0000313" key="10">
    <source>
        <dbReference type="Proteomes" id="UP000664203"/>
    </source>
</evidence>
<comment type="caution">
    <text evidence="9">The sequence shown here is derived from an EMBL/GenBank/DDBJ whole genome shotgun (WGS) entry which is preliminary data.</text>
</comment>
<dbReference type="CDD" id="cd11713">
    <property type="entry name" value="GINS_A_psf3"/>
    <property type="match status" value="1"/>
</dbReference>
<organism evidence="9 10">
    <name type="scientific">Alectoria fallacina</name>
    <dbReference type="NCBI Taxonomy" id="1903189"/>
    <lineage>
        <taxon>Eukaryota</taxon>
        <taxon>Fungi</taxon>
        <taxon>Dikarya</taxon>
        <taxon>Ascomycota</taxon>
        <taxon>Pezizomycotina</taxon>
        <taxon>Lecanoromycetes</taxon>
        <taxon>OSLEUM clade</taxon>
        <taxon>Lecanoromycetidae</taxon>
        <taxon>Lecanorales</taxon>
        <taxon>Lecanorineae</taxon>
        <taxon>Parmeliaceae</taxon>
        <taxon>Alectoria</taxon>
    </lineage>
</organism>
<accession>A0A8H3PKI0</accession>
<keyword evidence="10" id="KW-1185">Reference proteome</keyword>
<dbReference type="OrthoDB" id="10251744at2759"/>
<keyword evidence="5 6" id="KW-0539">Nucleus</keyword>
<dbReference type="InterPro" id="IPR036224">
    <property type="entry name" value="GINS_bundle-like_dom_sf"/>
</dbReference>
<dbReference type="Pfam" id="PF05916">
    <property type="entry name" value="Sld5"/>
    <property type="match status" value="1"/>
</dbReference>
<dbReference type="EMBL" id="CAJPDR010000962">
    <property type="protein sequence ID" value="CAF9943307.1"/>
    <property type="molecule type" value="Genomic_DNA"/>
</dbReference>
<name>A0A8H3PKI0_9LECA</name>
<dbReference type="InterPro" id="IPR010492">
    <property type="entry name" value="GINS_Psf3"/>
</dbReference>
<comment type="subcellular location">
    <subcellularLocation>
        <location evidence="1 6">Nucleus</location>
    </subcellularLocation>
</comment>
<dbReference type="GO" id="GO:0000811">
    <property type="term" value="C:GINS complex"/>
    <property type="evidence" value="ECO:0007669"/>
    <property type="project" value="UniProtKB-UniRule"/>
</dbReference>
<dbReference type="CDD" id="cd21693">
    <property type="entry name" value="GINS_B_Psf3"/>
    <property type="match status" value="1"/>
</dbReference>
<reference evidence="9" key="1">
    <citation type="submission" date="2021-03" db="EMBL/GenBank/DDBJ databases">
        <authorList>
            <person name="Tagirdzhanova G."/>
        </authorList>
    </citation>
    <scope>NUCLEOTIDE SEQUENCE</scope>
</reference>
<comment type="similarity">
    <text evidence="2 6">Belongs to the GINS3/PSF3 family.</text>
</comment>
<evidence type="ECO:0000256" key="1">
    <source>
        <dbReference type="ARBA" id="ARBA00004123"/>
    </source>
</evidence>
<comment type="subunit">
    <text evidence="6">Component of the GINS complex.</text>
</comment>
<dbReference type="SUPFAM" id="SSF158573">
    <property type="entry name" value="GINS helical bundle-like"/>
    <property type="match status" value="1"/>
</dbReference>
<dbReference type="GO" id="GO:1902975">
    <property type="term" value="P:mitotic DNA replication initiation"/>
    <property type="evidence" value="ECO:0007669"/>
    <property type="project" value="TreeGrafter"/>
</dbReference>
<evidence type="ECO:0000256" key="2">
    <source>
        <dbReference type="ARBA" id="ARBA00006343"/>
    </source>
</evidence>
<dbReference type="PANTHER" id="PTHR22768:SF0">
    <property type="entry name" value="DNA REPLICATION COMPLEX GINS PROTEIN PSF3"/>
    <property type="match status" value="1"/>
</dbReference>
<evidence type="ECO:0000256" key="5">
    <source>
        <dbReference type="ARBA" id="ARBA00023242"/>
    </source>
</evidence>
<dbReference type="AlphaFoldDB" id="A0A8H3PKI0"/>
<sequence>MGSYYDIDAILTDAQKVPCTFDLDMPGLGYLDENAGGDIKAGTRVSLPLWLSTLLAVQRLGPSSQPLCTLDLPASISPRVLAALKAGPKTVDLRQLTSHYYELAARVLELFEEEEIVDVLSETFKERAAEIADHAHNPRGALGEAQDFLRGLDEMERQLFRSAHDSSNAMREWMGETKKKR</sequence>
<evidence type="ECO:0000256" key="4">
    <source>
        <dbReference type="ARBA" id="ARBA00022705"/>
    </source>
</evidence>
<protein>
    <recommendedName>
        <fullName evidence="3 6">DNA replication complex GINS protein PSF3</fullName>
    </recommendedName>
</protein>
<proteinExistence type="inferred from homology"/>
<evidence type="ECO:0000259" key="7">
    <source>
        <dbReference type="Pfam" id="PF05916"/>
    </source>
</evidence>
<evidence type="ECO:0000259" key="8">
    <source>
        <dbReference type="Pfam" id="PF22466"/>
    </source>
</evidence>
<dbReference type="Pfam" id="PF22466">
    <property type="entry name" value="PSF3_N"/>
    <property type="match status" value="1"/>
</dbReference>
<dbReference type="InterPro" id="IPR038437">
    <property type="entry name" value="GINS_Psf3_sf"/>
</dbReference>
<dbReference type="InterPro" id="IPR055221">
    <property type="entry name" value="PSF3_N"/>
</dbReference>
<dbReference type="InterPro" id="IPR021151">
    <property type="entry name" value="GINS_A"/>
</dbReference>